<dbReference type="Proteomes" id="UP000035720">
    <property type="component" value="Unassembled WGS sequence"/>
</dbReference>
<sequence>MELVTTQALTAQTIVPDDVTEWLKGLGWTRTGSLGDVAQSWRRGESQVLIPTLASSPDFPLRWSEMLANLSRTLGTDPAGVLLAVAKAGSDIAEFRASGQIDDTLPLGDASTLIESVRRAIQASANSALQPRSYFGHSVPDAARLHASGVRMAQTRQGSYIVPVISRLPLLKPDDVEDAVLFEDVEYQPFARRAMLRLAEGLSALRDLTHGATVPAASSITEAVGVGVSSELCEAVANTLDTSSITDLHVAFAWADRLPVRQAPTAVMLAGEASPAIRQVGEVLKGSPVVGRQTIIGYVKRLDRGEEDEVGRVTLRALDNDKARNISLELNDADYHVAGVANTDRRIVSATGVLHREPGRALRFSEVSDFRLVEQLSLDRSTDSTN</sequence>
<organism evidence="1 2">
    <name type="scientific">Nostocoides jenkinsii Ben 74</name>
    <dbReference type="NCBI Taxonomy" id="1193518"/>
    <lineage>
        <taxon>Bacteria</taxon>
        <taxon>Bacillati</taxon>
        <taxon>Actinomycetota</taxon>
        <taxon>Actinomycetes</taxon>
        <taxon>Micrococcales</taxon>
        <taxon>Intrasporangiaceae</taxon>
        <taxon>Nostocoides</taxon>
    </lineage>
</organism>
<dbReference type="AlphaFoldDB" id="A0A077MBI6"/>
<dbReference type="EMBL" id="CAJC01000195">
    <property type="protein sequence ID" value="CCI54721.1"/>
    <property type="molecule type" value="Genomic_DNA"/>
</dbReference>
<evidence type="ECO:0000313" key="2">
    <source>
        <dbReference type="Proteomes" id="UP000035720"/>
    </source>
</evidence>
<keyword evidence="2" id="KW-1185">Reference proteome</keyword>
<dbReference type="STRING" id="1193518.BN13_800022"/>
<proteinExistence type="predicted"/>
<comment type="caution">
    <text evidence="1">The sequence shown here is derived from an EMBL/GenBank/DDBJ whole genome shotgun (WGS) entry which is preliminary data.</text>
</comment>
<name>A0A077MBI6_9MICO</name>
<reference evidence="1 2" key="1">
    <citation type="journal article" date="2013" name="ISME J.">
        <title>A metabolic model for members of the genus Tetrasphaera involved in enhanced biological phosphorus removal.</title>
        <authorList>
            <person name="Kristiansen R."/>
            <person name="Nguyen H.T.T."/>
            <person name="Saunders A.M."/>
            <person name="Nielsen J.L."/>
            <person name="Wimmer R."/>
            <person name="Le V.Q."/>
            <person name="McIlroy S.J."/>
            <person name="Petrovski S."/>
            <person name="Seviour R.J."/>
            <person name="Calteau A."/>
            <person name="Nielsen K.L."/>
            <person name="Nielsen P.H."/>
        </authorList>
    </citation>
    <scope>NUCLEOTIDE SEQUENCE [LARGE SCALE GENOMIC DNA]</scope>
    <source>
        <strain evidence="1 2">Ben 74</strain>
    </source>
</reference>
<evidence type="ECO:0000313" key="1">
    <source>
        <dbReference type="EMBL" id="CCI54721.1"/>
    </source>
</evidence>
<accession>A0A077MBI6</accession>
<protein>
    <submittedName>
        <fullName evidence="1">Uncharacterized protein</fullName>
    </submittedName>
</protein>
<gene>
    <name evidence="1" type="ORF">BN13_800022</name>
</gene>